<dbReference type="InterPro" id="IPR015419">
    <property type="entry name" value="CTAG/Pcc1"/>
</dbReference>
<name>A0ABQ5K345_9EUKA</name>
<organism evidence="2 3">
    <name type="scientific">Aduncisulcus paluster</name>
    <dbReference type="NCBI Taxonomy" id="2918883"/>
    <lineage>
        <taxon>Eukaryota</taxon>
        <taxon>Metamonada</taxon>
        <taxon>Carpediemonas-like organisms</taxon>
        <taxon>Aduncisulcus</taxon>
    </lineage>
</organism>
<comment type="caution">
    <text evidence="2">The sequence shown here is derived from an EMBL/GenBank/DDBJ whole genome shotgun (WGS) entry which is preliminary data.</text>
</comment>
<sequence length="92" mass="10449">MDPIPQKKQSVSSLKCITDIRIPCHSEFHARCLQQALSVEKELTHQTERFFNVDGNYLTVEVRASDARMLRKSVTSTMDSIHLGVQIVEAFS</sequence>
<evidence type="ECO:0000313" key="2">
    <source>
        <dbReference type="EMBL" id="GKT26828.1"/>
    </source>
</evidence>
<reference evidence="2" key="1">
    <citation type="submission" date="2022-03" db="EMBL/GenBank/DDBJ databases">
        <title>Draft genome sequence of Aduncisulcus paluster, a free-living microaerophilic Fornicata.</title>
        <authorList>
            <person name="Yuyama I."/>
            <person name="Kume K."/>
            <person name="Tamura T."/>
            <person name="Inagaki Y."/>
            <person name="Hashimoto T."/>
        </authorList>
    </citation>
    <scope>NUCLEOTIDE SEQUENCE</scope>
    <source>
        <strain evidence="2">NY0171</strain>
    </source>
</reference>
<proteinExistence type="inferred from homology"/>
<dbReference type="PANTHER" id="PTHR31283:SF5">
    <property type="entry name" value="EKC_KEOPS COMPLEX SUBUNIT LAGE3"/>
    <property type="match status" value="1"/>
</dbReference>
<dbReference type="Pfam" id="PF09341">
    <property type="entry name" value="Pcc1"/>
    <property type="match status" value="1"/>
</dbReference>
<protein>
    <submittedName>
        <fullName evidence="2">CTAG/Pcc1 family like protein</fullName>
    </submittedName>
</protein>
<comment type="similarity">
    <text evidence="1">Belongs to the CTAG/PCC1 family.</text>
</comment>
<accession>A0ABQ5K345</accession>
<keyword evidence="3" id="KW-1185">Reference proteome</keyword>
<dbReference type="Proteomes" id="UP001057375">
    <property type="component" value="Unassembled WGS sequence"/>
</dbReference>
<dbReference type="EMBL" id="BQXS01012681">
    <property type="protein sequence ID" value="GKT26828.1"/>
    <property type="molecule type" value="Genomic_DNA"/>
</dbReference>
<evidence type="ECO:0000256" key="1">
    <source>
        <dbReference type="ARBA" id="ARBA00007073"/>
    </source>
</evidence>
<dbReference type="Gene3D" id="3.30.310.50">
    <property type="entry name" value="Alpha-D-phosphohexomutase, C-terminal domain"/>
    <property type="match status" value="1"/>
</dbReference>
<gene>
    <name evidence="2" type="ORF">ADUPG1_013496</name>
</gene>
<evidence type="ECO:0000313" key="3">
    <source>
        <dbReference type="Proteomes" id="UP001057375"/>
    </source>
</evidence>
<dbReference type="PANTHER" id="PTHR31283">
    <property type="entry name" value="EKC/KEOPS COMPLEX SUBUNIT PCC1 FAMILY MEMBER"/>
    <property type="match status" value="1"/>
</dbReference>